<accession>A0A2T2WGW4</accession>
<gene>
    <name evidence="2" type="ORF">C7B45_10630</name>
</gene>
<comment type="caution">
    <text evidence="2">The sequence shown here is derived from an EMBL/GenBank/DDBJ whole genome shotgun (WGS) entry which is preliminary data.</text>
</comment>
<keyword evidence="1" id="KW-0812">Transmembrane</keyword>
<evidence type="ECO:0008006" key="4">
    <source>
        <dbReference type="Google" id="ProtNLM"/>
    </source>
</evidence>
<evidence type="ECO:0000313" key="3">
    <source>
        <dbReference type="Proteomes" id="UP000241848"/>
    </source>
</evidence>
<feature type="transmembrane region" description="Helical" evidence="1">
    <location>
        <begin position="110"/>
        <end position="131"/>
    </location>
</feature>
<organism evidence="2 3">
    <name type="scientific">Sulfobacillus acidophilus</name>
    <dbReference type="NCBI Taxonomy" id="53633"/>
    <lineage>
        <taxon>Bacteria</taxon>
        <taxon>Bacillati</taxon>
        <taxon>Bacillota</taxon>
        <taxon>Clostridia</taxon>
        <taxon>Eubacteriales</taxon>
        <taxon>Clostridiales Family XVII. Incertae Sedis</taxon>
        <taxon>Sulfobacillus</taxon>
    </lineage>
</organism>
<proteinExistence type="predicted"/>
<feature type="transmembrane region" description="Helical" evidence="1">
    <location>
        <begin position="49"/>
        <end position="65"/>
    </location>
</feature>
<evidence type="ECO:0000313" key="2">
    <source>
        <dbReference type="EMBL" id="PSR21476.1"/>
    </source>
</evidence>
<dbReference type="EMBL" id="PXYV01000033">
    <property type="protein sequence ID" value="PSR21476.1"/>
    <property type="molecule type" value="Genomic_DNA"/>
</dbReference>
<protein>
    <recommendedName>
        <fullName evidence="4">DUF2269 domain-containing protein</fullName>
    </recommendedName>
</protein>
<dbReference type="AlphaFoldDB" id="A0A2T2WGW4"/>
<reference evidence="2 3" key="1">
    <citation type="journal article" date="2014" name="BMC Genomics">
        <title>Comparison of environmental and isolate Sulfobacillus genomes reveals diverse carbon, sulfur, nitrogen, and hydrogen metabolisms.</title>
        <authorList>
            <person name="Justice N.B."/>
            <person name="Norman A."/>
            <person name="Brown C.T."/>
            <person name="Singh A."/>
            <person name="Thomas B.C."/>
            <person name="Banfield J.F."/>
        </authorList>
    </citation>
    <scope>NUCLEOTIDE SEQUENCE [LARGE SCALE GENOMIC DNA]</scope>
    <source>
        <strain evidence="2">AMDSBA3</strain>
    </source>
</reference>
<keyword evidence="1" id="KW-0472">Membrane</keyword>
<name>A0A2T2WGW4_9FIRM</name>
<keyword evidence="1" id="KW-1133">Transmembrane helix</keyword>
<feature type="transmembrane region" description="Helical" evidence="1">
    <location>
        <begin position="6"/>
        <end position="28"/>
    </location>
</feature>
<evidence type="ECO:0000256" key="1">
    <source>
        <dbReference type="SAM" id="Phobius"/>
    </source>
</evidence>
<dbReference type="Proteomes" id="UP000241848">
    <property type="component" value="Unassembled WGS sequence"/>
</dbReference>
<sequence length="133" mass="14814">MVEVLLWIHVGTAIGGFILSGILSVWILRQSAVEDLPQAFWRWERTVQWTTIVLGAAGTGLYLEGQRPPDPLHLLYGALAVFTALLLAAFGPQKDPRELLGGWQVNPKWILFGLNVFLWAMYGRGLTTGFFGF</sequence>
<feature type="transmembrane region" description="Helical" evidence="1">
    <location>
        <begin position="71"/>
        <end position="90"/>
    </location>
</feature>